<gene>
    <name evidence="1" type="ORF">DPEC_G00295570</name>
</gene>
<accession>A0ACC2FIJ1</accession>
<reference evidence="1" key="1">
    <citation type="submission" date="2021-05" db="EMBL/GenBank/DDBJ databases">
        <authorList>
            <person name="Pan Q."/>
            <person name="Jouanno E."/>
            <person name="Zahm M."/>
            <person name="Klopp C."/>
            <person name="Cabau C."/>
            <person name="Louis A."/>
            <person name="Berthelot C."/>
            <person name="Parey E."/>
            <person name="Roest Crollius H."/>
            <person name="Montfort J."/>
            <person name="Robinson-Rechavi M."/>
            <person name="Bouchez O."/>
            <person name="Lampietro C."/>
            <person name="Lopez Roques C."/>
            <person name="Donnadieu C."/>
            <person name="Postlethwait J."/>
            <person name="Bobe J."/>
            <person name="Dillon D."/>
            <person name="Chandos A."/>
            <person name="von Hippel F."/>
            <person name="Guiguen Y."/>
        </authorList>
    </citation>
    <scope>NUCLEOTIDE SEQUENCE</scope>
    <source>
        <strain evidence="1">YG-Jan2019</strain>
    </source>
</reference>
<evidence type="ECO:0000313" key="2">
    <source>
        <dbReference type="Proteomes" id="UP001157502"/>
    </source>
</evidence>
<protein>
    <submittedName>
        <fullName evidence="1">Uncharacterized protein</fullName>
    </submittedName>
</protein>
<name>A0ACC2FIJ1_DALPE</name>
<dbReference type="EMBL" id="CM055754">
    <property type="protein sequence ID" value="KAJ7991268.1"/>
    <property type="molecule type" value="Genomic_DNA"/>
</dbReference>
<evidence type="ECO:0000313" key="1">
    <source>
        <dbReference type="EMBL" id="KAJ7991268.1"/>
    </source>
</evidence>
<keyword evidence="2" id="KW-1185">Reference proteome</keyword>
<comment type="caution">
    <text evidence="1">The sequence shown here is derived from an EMBL/GenBank/DDBJ whole genome shotgun (WGS) entry which is preliminary data.</text>
</comment>
<organism evidence="1 2">
    <name type="scientific">Dallia pectoralis</name>
    <name type="common">Alaska blackfish</name>
    <dbReference type="NCBI Taxonomy" id="75939"/>
    <lineage>
        <taxon>Eukaryota</taxon>
        <taxon>Metazoa</taxon>
        <taxon>Chordata</taxon>
        <taxon>Craniata</taxon>
        <taxon>Vertebrata</taxon>
        <taxon>Euteleostomi</taxon>
        <taxon>Actinopterygii</taxon>
        <taxon>Neopterygii</taxon>
        <taxon>Teleostei</taxon>
        <taxon>Protacanthopterygii</taxon>
        <taxon>Esociformes</taxon>
        <taxon>Umbridae</taxon>
        <taxon>Dallia</taxon>
    </lineage>
</organism>
<dbReference type="Proteomes" id="UP001157502">
    <property type="component" value="Chromosome 27"/>
</dbReference>
<proteinExistence type="predicted"/>
<sequence length="75" mass="8507">MLKMTAWLPDKPTETRHCAPTIMYQPWELSSWKSQMRRHGALEVKVVTSGWHLALAAAPWQQRALEAVPVLGGVR</sequence>